<dbReference type="HOGENOM" id="CLU_087964_2_1_1"/>
<accession>V4B8R0</accession>
<dbReference type="PANTHER" id="PTHR10032:SF271">
    <property type="entry name" value="RH12261P-RELATED"/>
    <property type="match status" value="1"/>
</dbReference>
<dbReference type="PROSITE" id="PS00028">
    <property type="entry name" value="ZINC_FINGER_C2H2_1"/>
    <property type="match status" value="3"/>
</dbReference>
<name>V4B8R0_LOTGI</name>
<dbReference type="GO" id="GO:0005634">
    <property type="term" value="C:nucleus"/>
    <property type="evidence" value="ECO:0007669"/>
    <property type="project" value="UniProtKB-SubCell"/>
</dbReference>
<dbReference type="Pfam" id="PF13894">
    <property type="entry name" value="zf-C2H2_4"/>
    <property type="match status" value="1"/>
</dbReference>
<keyword evidence="10" id="KW-1185">Reference proteome</keyword>
<dbReference type="SMART" id="SM00355">
    <property type="entry name" value="ZnF_C2H2"/>
    <property type="match status" value="4"/>
</dbReference>
<evidence type="ECO:0000256" key="4">
    <source>
        <dbReference type="ARBA" id="ARBA00022771"/>
    </source>
</evidence>
<dbReference type="PANTHER" id="PTHR10032">
    <property type="entry name" value="ZINC FINGER PROTEIN WITH KRAB AND SCAN DOMAINS"/>
    <property type="match status" value="1"/>
</dbReference>
<evidence type="ECO:0000256" key="2">
    <source>
        <dbReference type="ARBA" id="ARBA00022723"/>
    </source>
</evidence>
<dbReference type="GO" id="GO:0000981">
    <property type="term" value="F:DNA-binding transcription factor activity, RNA polymerase II-specific"/>
    <property type="evidence" value="ECO:0007669"/>
    <property type="project" value="TreeGrafter"/>
</dbReference>
<feature type="domain" description="C2H2-type" evidence="8">
    <location>
        <begin position="34"/>
        <end position="61"/>
    </location>
</feature>
<dbReference type="EMBL" id="KB200329">
    <property type="protein sequence ID" value="ESP02207.1"/>
    <property type="molecule type" value="Genomic_DNA"/>
</dbReference>
<keyword evidence="3" id="KW-0677">Repeat</keyword>
<keyword evidence="4 7" id="KW-0863">Zinc-finger</keyword>
<feature type="domain" description="C2H2-type" evidence="8">
    <location>
        <begin position="5"/>
        <end position="33"/>
    </location>
</feature>
<evidence type="ECO:0000256" key="1">
    <source>
        <dbReference type="ARBA" id="ARBA00004123"/>
    </source>
</evidence>
<dbReference type="Gene3D" id="3.30.160.60">
    <property type="entry name" value="Classic Zinc Finger"/>
    <property type="match status" value="2"/>
</dbReference>
<gene>
    <name evidence="9" type="ORF">LOTGIDRAFT_67020</name>
</gene>
<evidence type="ECO:0000256" key="3">
    <source>
        <dbReference type="ARBA" id="ARBA00022737"/>
    </source>
</evidence>
<dbReference type="OrthoDB" id="6508643at2759"/>
<protein>
    <recommendedName>
        <fullName evidence="8">C2H2-type domain-containing protein</fullName>
    </recommendedName>
</protein>
<dbReference type="SUPFAM" id="SSF57667">
    <property type="entry name" value="beta-beta-alpha zinc fingers"/>
    <property type="match status" value="1"/>
</dbReference>
<dbReference type="Pfam" id="PF00096">
    <property type="entry name" value="zf-C2H2"/>
    <property type="match status" value="2"/>
</dbReference>
<evidence type="ECO:0000313" key="9">
    <source>
        <dbReference type="EMBL" id="ESP02207.1"/>
    </source>
</evidence>
<dbReference type="PROSITE" id="PS50157">
    <property type="entry name" value="ZINC_FINGER_C2H2_2"/>
    <property type="match status" value="3"/>
</dbReference>
<evidence type="ECO:0000259" key="8">
    <source>
        <dbReference type="PROSITE" id="PS50157"/>
    </source>
</evidence>
<dbReference type="FunFam" id="3.30.160.60:FF:000112">
    <property type="entry name" value="Mds1 and evi1 complex locus protein"/>
    <property type="match status" value="1"/>
</dbReference>
<dbReference type="InterPro" id="IPR036236">
    <property type="entry name" value="Znf_C2H2_sf"/>
</dbReference>
<feature type="non-terminal residue" evidence="9">
    <location>
        <position position="1"/>
    </location>
</feature>
<keyword evidence="5" id="KW-0862">Zinc</keyword>
<organism evidence="9 10">
    <name type="scientific">Lottia gigantea</name>
    <name type="common">Giant owl limpet</name>
    <dbReference type="NCBI Taxonomy" id="225164"/>
    <lineage>
        <taxon>Eukaryota</taxon>
        <taxon>Metazoa</taxon>
        <taxon>Spiralia</taxon>
        <taxon>Lophotrochozoa</taxon>
        <taxon>Mollusca</taxon>
        <taxon>Gastropoda</taxon>
        <taxon>Patellogastropoda</taxon>
        <taxon>Lottioidea</taxon>
        <taxon>Lottiidae</taxon>
        <taxon>Lottia</taxon>
    </lineage>
</organism>
<dbReference type="OMA" id="HESAFPC"/>
<proteinExistence type="predicted"/>
<evidence type="ECO:0000313" key="10">
    <source>
        <dbReference type="Proteomes" id="UP000030746"/>
    </source>
</evidence>
<dbReference type="KEGG" id="lgi:LOTGIDRAFT_67020"/>
<reference evidence="9 10" key="1">
    <citation type="journal article" date="2013" name="Nature">
        <title>Insights into bilaterian evolution from three spiralian genomes.</title>
        <authorList>
            <person name="Simakov O."/>
            <person name="Marletaz F."/>
            <person name="Cho S.J."/>
            <person name="Edsinger-Gonzales E."/>
            <person name="Havlak P."/>
            <person name="Hellsten U."/>
            <person name="Kuo D.H."/>
            <person name="Larsson T."/>
            <person name="Lv J."/>
            <person name="Arendt D."/>
            <person name="Savage R."/>
            <person name="Osoegawa K."/>
            <person name="de Jong P."/>
            <person name="Grimwood J."/>
            <person name="Chapman J.A."/>
            <person name="Shapiro H."/>
            <person name="Aerts A."/>
            <person name="Otillar R.P."/>
            <person name="Terry A.Y."/>
            <person name="Boore J.L."/>
            <person name="Grigoriev I.V."/>
            <person name="Lindberg D.R."/>
            <person name="Seaver E.C."/>
            <person name="Weisblat D.A."/>
            <person name="Putnam N.H."/>
            <person name="Rokhsar D.S."/>
        </authorList>
    </citation>
    <scope>NUCLEOTIDE SEQUENCE [LARGE SCALE GENOMIC DNA]</scope>
</reference>
<dbReference type="RefSeq" id="XP_009047365.1">
    <property type="nucleotide sequence ID" value="XM_009049117.1"/>
</dbReference>
<dbReference type="AlphaFoldDB" id="V4B8R0"/>
<dbReference type="InterPro" id="IPR013087">
    <property type="entry name" value="Znf_C2H2_type"/>
</dbReference>
<dbReference type="GO" id="GO:0008270">
    <property type="term" value="F:zinc ion binding"/>
    <property type="evidence" value="ECO:0007669"/>
    <property type="project" value="UniProtKB-KW"/>
</dbReference>
<feature type="non-terminal residue" evidence="9">
    <location>
        <position position="132"/>
    </location>
</feature>
<evidence type="ECO:0000256" key="5">
    <source>
        <dbReference type="ARBA" id="ARBA00022833"/>
    </source>
</evidence>
<dbReference type="InterPro" id="IPR027756">
    <property type="entry name" value="Ovo-like"/>
</dbReference>
<dbReference type="GeneID" id="20251803"/>
<evidence type="ECO:0000256" key="7">
    <source>
        <dbReference type="PROSITE-ProRule" id="PRU00042"/>
    </source>
</evidence>
<sequence>SNQICACQVCGLIFHKPKLLTRHIKKMHDKIKKYLCRFCPKGFNDKFDLKRHTRIHTGIKPFKCHNCGKGFSQRCSLEAHERKVHSQEVRFEPKQRRDKMHICEECGSTTKDPDMHYFHIKQNHPNSSLLSK</sequence>
<keyword evidence="2" id="KW-0479">Metal-binding</keyword>
<dbReference type="GO" id="GO:0000978">
    <property type="term" value="F:RNA polymerase II cis-regulatory region sequence-specific DNA binding"/>
    <property type="evidence" value="ECO:0007669"/>
    <property type="project" value="TreeGrafter"/>
</dbReference>
<dbReference type="GO" id="GO:0009913">
    <property type="term" value="P:epidermal cell differentiation"/>
    <property type="evidence" value="ECO:0007669"/>
    <property type="project" value="TreeGrafter"/>
</dbReference>
<dbReference type="Proteomes" id="UP000030746">
    <property type="component" value="Unassembled WGS sequence"/>
</dbReference>
<feature type="domain" description="C2H2-type" evidence="8">
    <location>
        <begin position="62"/>
        <end position="90"/>
    </location>
</feature>
<dbReference type="FunFam" id="3.30.160.60:FF:000452">
    <property type="entry name" value="Transcription factor Ovo-like 2"/>
    <property type="match status" value="1"/>
</dbReference>
<evidence type="ECO:0000256" key="6">
    <source>
        <dbReference type="ARBA" id="ARBA00023242"/>
    </source>
</evidence>
<comment type="subcellular location">
    <subcellularLocation>
        <location evidence="1">Nucleus</location>
    </subcellularLocation>
</comment>
<keyword evidence="6" id="KW-0539">Nucleus</keyword>
<dbReference type="CTD" id="20251803"/>